<reference evidence="2" key="1">
    <citation type="journal article" date="2019" name="Sci. Rep.">
        <title>Draft genome of Tanacetum cinerariifolium, the natural source of mosquito coil.</title>
        <authorList>
            <person name="Yamashiro T."/>
            <person name="Shiraishi A."/>
            <person name="Satake H."/>
            <person name="Nakayama K."/>
        </authorList>
    </citation>
    <scope>NUCLEOTIDE SEQUENCE</scope>
</reference>
<proteinExistence type="predicted"/>
<accession>A0A6L2LC53</accession>
<name>A0A6L2LC53_TANCI</name>
<dbReference type="AlphaFoldDB" id="A0A6L2LC53"/>
<organism evidence="2">
    <name type="scientific">Tanacetum cinerariifolium</name>
    <name type="common">Dalmatian daisy</name>
    <name type="synonym">Chrysanthemum cinerariifolium</name>
    <dbReference type="NCBI Taxonomy" id="118510"/>
    <lineage>
        <taxon>Eukaryota</taxon>
        <taxon>Viridiplantae</taxon>
        <taxon>Streptophyta</taxon>
        <taxon>Embryophyta</taxon>
        <taxon>Tracheophyta</taxon>
        <taxon>Spermatophyta</taxon>
        <taxon>Magnoliopsida</taxon>
        <taxon>eudicotyledons</taxon>
        <taxon>Gunneridae</taxon>
        <taxon>Pentapetalae</taxon>
        <taxon>asterids</taxon>
        <taxon>campanulids</taxon>
        <taxon>Asterales</taxon>
        <taxon>Asteraceae</taxon>
        <taxon>Asteroideae</taxon>
        <taxon>Anthemideae</taxon>
        <taxon>Anthemidinae</taxon>
        <taxon>Tanacetum</taxon>
    </lineage>
</organism>
<comment type="caution">
    <text evidence="2">The sequence shown here is derived from an EMBL/GenBank/DDBJ whole genome shotgun (WGS) entry which is preliminary data.</text>
</comment>
<feature type="compositionally biased region" description="Polar residues" evidence="1">
    <location>
        <begin position="116"/>
        <end position="135"/>
    </location>
</feature>
<gene>
    <name evidence="2" type="ORF">Tci_031314</name>
</gene>
<feature type="region of interest" description="Disordered" evidence="1">
    <location>
        <begin position="35"/>
        <end position="135"/>
    </location>
</feature>
<evidence type="ECO:0000256" key="1">
    <source>
        <dbReference type="SAM" id="MobiDB-lite"/>
    </source>
</evidence>
<protein>
    <submittedName>
        <fullName evidence="2">Uncharacterized protein</fullName>
    </submittedName>
</protein>
<sequence length="639" mass="74133">MELKKILIEKMEGNRSIQRSDEQRNLYKALVEAYEADKTNLDTYGESTILKRRREDDDQEGPSAGPNRGEDVDQEGPSVGPNRGSKRQREGGEQTSASTPFEKATKGAGGSTKGTQSRQQSANESAQAEEPVQTTCQMEETPLPVYETGADDQPIVQTSQHPEWFSQPRKPPSPDRAWNAALPTAQGDAQSWISELAKQADARSSFNELIDTLIDFSNFIMHRLNVDTLTPDLLAGPTYELMKGSCSSLTELEYHLEEVYKATTDQLDWVNPEGQQYPHNLLQPLPLIPDHRGRRVIPFEHFINNDLEYLRGGASSRKYTTSVTKTKAADYGHIKWIEDLVPREMWIQQPIDYNKHALWGVSHWGRKRKQFYGYAVNRESARDVYSKRRIIAVTDLQIMEWHDYKHLDWISVRRDDDQIYKFKEGDFKRLRLQDIEDMLLLLVQGKLSNLTVEERLAFNVSLRMFTRSIVIQRRVEDLQLGVESYQKKLNLTRPDTYRSDLKRREAYTAYSNPRGFIYQNKDKKNRLMRIDELHKFSDGTLNDVRNALNYRLKGIRMQYFPSTIWRKGDKDRAAAMIQAIEKMLKTRRIMRSLEKFVGGRLLMRIDELHKFSDETLNDVRNALDDRLKGIRMQYLPQTI</sequence>
<evidence type="ECO:0000313" key="2">
    <source>
        <dbReference type="EMBL" id="GEU59336.1"/>
    </source>
</evidence>
<dbReference type="EMBL" id="BKCJ010004154">
    <property type="protein sequence ID" value="GEU59336.1"/>
    <property type="molecule type" value="Genomic_DNA"/>
</dbReference>